<proteinExistence type="predicted"/>
<feature type="compositionally biased region" description="Basic and acidic residues" evidence="1">
    <location>
        <begin position="259"/>
        <end position="278"/>
    </location>
</feature>
<keyword evidence="3" id="KW-1185">Reference proteome</keyword>
<evidence type="ECO:0000313" key="2">
    <source>
        <dbReference type="EMBL" id="RDL38324.1"/>
    </source>
</evidence>
<sequence>MSTLTFCRYTYCGHWDTSSKRSFSISRGEEKIDTKKPALHRLLEKLKRPFLRRLVEKLKKPQPRIVPQVEEYDWEKEGLCPDCCGKLKPAFGQVTAMVQATEAVEYEMQEREDQEAGHNINEPVPDTDSMSDSQESWITQDEIIARRVWRCSRCIARKRYPTEEERVVAGQCCCNYGKPEFIALIEQEATDQDRGIRSKWLQNPNMHLPRISLGSHLRTMAEQLQSSEPARMRAAESFQQQPGAQILRSFTEWSDIKEHEAKTKHPPHQKLERNEENFTTRFPQSSQKQPMSPILRVNKEGHTSRLLGHGHLKDEAQRKEPPGRTMIDRTEPLYEELGIDRARWENFPRTPHGSYPYPSPPPPDDPLPIIPLRLRCKRASQK</sequence>
<feature type="compositionally biased region" description="Polar residues" evidence="1">
    <location>
        <begin position="279"/>
        <end position="290"/>
    </location>
</feature>
<evidence type="ECO:0000256" key="1">
    <source>
        <dbReference type="SAM" id="MobiDB-lite"/>
    </source>
</evidence>
<gene>
    <name evidence="2" type="ORF">BP5553_02664</name>
</gene>
<name>A0A370TS33_9HELO</name>
<dbReference type="GeneID" id="43595513"/>
<protein>
    <submittedName>
        <fullName evidence="2">Uncharacterized protein</fullName>
    </submittedName>
</protein>
<organism evidence="2 3">
    <name type="scientific">Venustampulla echinocandica</name>
    <dbReference type="NCBI Taxonomy" id="2656787"/>
    <lineage>
        <taxon>Eukaryota</taxon>
        <taxon>Fungi</taxon>
        <taxon>Dikarya</taxon>
        <taxon>Ascomycota</taxon>
        <taxon>Pezizomycotina</taxon>
        <taxon>Leotiomycetes</taxon>
        <taxon>Helotiales</taxon>
        <taxon>Pleuroascaceae</taxon>
        <taxon>Venustampulla</taxon>
    </lineage>
</organism>
<feature type="compositionally biased region" description="Pro residues" evidence="1">
    <location>
        <begin position="357"/>
        <end position="369"/>
    </location>
</feature>
<feature type="compositionally biased region" description="Basic and acidic residues" evidence="1">
    <location>
        <begin position="311"/>
        <end position="326"/>
    </location>
</feature>
<evidence type="ECO:0000313" key="3">
    <source>
        <dbReference type="Proteomes" id="UP000254866"/>
    </source>
</evidence>
<dbReference type="Proteomes" id="UP000254866">
    <property type="component" value="Unassembled WGS sequence"/>
</dbReference>
<dbReference type="AlphaFoldDB" id="A0A370TS33"/>
<feature type="region of interest" description="Disordered" evidence="1">
    <location>
        <begin position="109"/>
        <end position="133"/>
    </location>
</feature>
<comment type="caution">
    <text evidence="2">The sequence shown here is derived from an EMBL/GenBank/DDBJ whole genome shotgun (WGS) entry which is preliminary data.</text>
</comment>
<reference evidence="2 3" key="1">
    <citation type="journal article" date="2018" name="IMA Fungus">
        <title>IMA Genome-F 9: Draft genome sequence of Annulohypoxylon stygium, Aspergillus mulundensis, Berkeleyomyces basicola (syn. Thielaviopsis basicola), Ceratocystis smalleyi, two Cercospora beticola strains, Coleophoma cylindrospora, Fusarium fracticaudum, Phialophora cf. hyalina, and Morchella septimelata.</title>
        <authorList>
            <person name="Wingfield B.D."/>
            <person name="Bills G.F."/>
            <person name="Dong Y."/>
            <person name="Huang W."/>
            <person name="Nel W.J."/>
            <person name="Swalarsk-Parry B.S."/>
            <person name="Vaghefi N."/>
            <person name="Wilken P.M."/>
            <person name="An Z."/>
            <person name="de Beer Z.W."/>
            <person name="De Vos L."/>
            <person name="Chen L."/>
            <person name="Duong T.A."/>
            <person name="Gao Y."/>
            <person name="Hammerbacher A."/>
            <person name="Kikkert J.R."/>
            <person name="Li Y."/>
            <person name="Li H."/>
            <person name="Li K."/>
            <person name="Li Q."/>
            <person name="Liu X."/>
            <person name="Ma X."/>
            <person name="Naidoo K."/>
            <person name="Pethybridge S.J."/>
            <person name="Sun J."/>
            <person name="Steenkamp E.T."/>
            <person name="van der Nest M.A."/>
            <person name="van Wyk S."/>
            <person name="Wingfield M.J."/>
            <person name="Xiong C."/>
            <person name="Yue Q."/>
            <person name="Zhang X."/>
        </authorList>
    </citation>
    <scope>NUCLEOTIDE SEQUENCE [LARGE SCALE GENOMIC DNA]</scope>
    <source>
        <strain evidence="2 3">BP 5553</strain>
    </source>
</reference>
<dbReference type="EMBL" id="NPIC01000002">
    <property type="protein sequence ID" value="RDL38324.1"/>
    <property type="molecule type" value="Genomic_DNA"/>
</dbReference>
<feature type="region of interest" description="Disordered" evidence="1">
    <location>
        <begin position="306"/>
        <end position="326"/>
    </location>
</feature>
<feature type="region of interest" description="Disordered" evidence="1">
    <location>
        <begin position="345"/>
        <end position="370"/>
    </location>
</feature>
<accession>A0A370TS33</accession>
<feature type="region of interest" description="Disordered" evidence="1">
    <location>
        <begin position="259"/>
        <end position="290"/>
    </location>
</feature>
<dbReference type="RefSeq" id="XP_031870980.1">
    <property type="nucleotide sequence ID" value="XM_032011287.1"/>
</dbReference>